<feature type="transmembrane region" description="Helical" evidence="1">
    <location>
        <begin position="113"/>
        <end position="134"/>
    </location>
</feature>
<keyword evidence="1" id="KW-1133">Transmembrane helix</keyword>
<comment type="caution">
    <text evidence="2">The sequence shown here is derived from an EMBL/GenBank/DDBJ whole genome shotgun (WGS) entry which is preliminary data.</text>
</comment>
<evidence type="ECO:0000313" key="2">
    <source>
        <dbReference type="EMBL" id="TJZ86135.1"/>
    </source>
</evidence>
<proteinExistence type="predicted"/>
<keyword evidence="1" id="KW-0472">Membrane</keyword>
<gene>
    <name evidence="2" type="ORF">FA740_04405</name>
</gene>
<name>A0A4U0QVH8_9RHOB</name>
<keyword evidence="3" id="KW-1185">Reference proteome</keyword>
<reference evidence="2 3" key="1">
    <citation type="submission" date="2019-04" db="EMBL/GenBank/DDBJ databases">
        <authorList>
            <person name="Li J."/>
        </authorList>
    </citation>
    <scope>NUCLEOTIDE SEQUENCE [LARGE SCALE GENOMIC DNA]</scope>
    <source>
        <strain evidence="2 3">CCTCC AB2016182</strain>
    </source>
</reference>
<dbReference type="EMBL" id="SUNH01000006">
    <property type="protein sequence ID" value="TJZ86135.1"/>
    <property type="molecule type" value="Genomic_DNA"/>
</dbReference>
<dbReference type="RefSeq" id="WP_136855564.1">
    <property type="nucleotide sequence ID" value="NZ_SUNH01000006.1"/>
</dbReference>
<evidence type="ECO:0000313" key="3">
    <source>
        <dbReference type="Proteomes" id="UP000306223"/>
    </source>
</evidence>
<dbReference type="Proteomes" id="UP000306223">
    <property type="component" value="Unassembled WGS sequence"/>
</dbReference>
<evidence type="ECO:0000256" key="1">
    <source>
        <dbReference type="SAM" id="Phobius"/>
    </source>
</evidence>
<organism evidence="2 3">
    <name type="scientific">Paracoccus hibiscisoli</name>
    <dbReference type="NCBI Taxonomy" id="2023261"/>
    <lineage>
        <taxon>Bacteria</taxon>
        <taxon>Pseudomonadati</taxon>
        <taxon>Pseudomonadota</taxon>
        <taxon>Alphaproteobacteria</taxon>
        <taxon>Rhodobacterales</taxon>
        <taxon>Paracoccaceae</taxon>
        <taxon>Paracoccus</taxon>
    </lineage>
</organism>
<keyword evidence="1" id="KW-0812">Transmembrane</keyword>
<protein>
    <submittedName>
        <fullName evidence="2">Uncharacterized protein</fullName>
    </submittedName>
</protein>
<dbReference type="AlphaFoldDB" id="A0A4U0QVH8"/>
<accession>A0A4U0QVH8</accession>
<sequence>MVAWIDGYGFREVIYQHHRADEADRQHPAPGPDEPYLAKFDFDAVPLTHPMTAEMFVLDMPPLDPVGTLLATPDGIGPSREALTLIGGWLPCCPVGGGPSTQPSDDTIIPPVAPVPLAATLPLLIAALVSLAIVRRKRR</sequence>